<proteinExistence type="predicted"/>
<dbReference type="AlphaFoldDB" id="A0A9Q1GLT4"/>
<evidence type="ECO:0000313" key="2">
    <source>
        <dbReference type="EMBL" id="KAJ8421524.1"/>
    </source>
</evidence>
<comment type="caution">
    <text evidence="2">The sequence shown here is derived from an EMBL/GenBank/DDBJ whole genome shotgun (WGS) entry which is preliminary data.</text>
</comment>
<organism evidence="2 3">
    <name type="scientific">Carnegiea gigantea</name>
    <dbReference type="NCBI Taxonomy" id="171969"/>
    <lineage>
        <taxon>Eukaryota</taxon>
        <taxon>Viridiplantae</taxon>
        <taxon>Streptophyta</taxon>
        <taxon>Embryophyta</taxon>
        <taxon>Tracheophyta</taxon>
        <taxon>Spermatophyta</taxon>
        <taxon>Magnoliopsida</taxon>
        <taxon>eudicotyledons</taxon>
        <taxon>Gunneridae</taxon>
        <taxon>Pentapetalae</taxon>
        <taxon>Caryophyllales</taxon>
        <taxon>Cactineae</taxon>
        <taxon>Cactaceae</taxon>
        <taxon>Cactoideae</taxon>
        <taxon>Echinocereeae</taxon>
        <taxon>Carnegiea</taxon>
    </lineage>
</organism>
<evidence type="ECO:0000256" key="1">
    <source>
        <dbReference type="SAM" id="MobiDB-lite"/>
    </source>
</evidence>
<accession>A0A9Q1GLT4</accession>
<keyword evidence="3" id="KW-1185">Reference proteome</keyword>
<dbReference type="EMBL" id="JAKOGI010002685">
    <property type="protein sequence ID" value="KAJ8421524.1"/>
    <property type="molecule type" value="Genomic_DNA"/>
</dbReference>
<sequence length="192" mass="21484">MLDTVRETNRKIETSKNYNTEEKIEEEKQAKTAEYQKEIEAGTTEISKGKFDGGESGQHVTDGRAWGTRLTDKDLPDSQQKQDLVGSVKNQIFRNLASFDALNMLNSSGLKIWIFRDSNSSGTKISRILWNPDVGPMKSRIFTDSSATGLIKPWIPRILDPDSSINSAADGSYVLLDTPKEERKRGVNLSML</sequence>
<gene>
    <name evidence="2" type="ORF">Cgig2_033898</name>
</gene>
<protein>
    <submittedName>
        <fullName evidence="2">Uncharacterized protein</fullName>
    </submittedName>
</protein>
<feature type="compositionally biased region" description="Basic and acidic residues" evidence="1">
    <location>
        <begin position="1"/>
        <end position="40"/>
    </location>
</feature>
<name>A0A9Q1GLT4_9CARY</name>
<evidence type="ECO:0000313" key="3">
    <source>
        <dbReference type="Proteomes" id="UP001153076"/>
    </source>
</evidence>
<reference evidence="2" key="1">
    <citation type="submission" date="2022-04" db="EMBL/GenBank/DDBJ databases">
        <title>Carnegiea gigantea Genome sequencing and assembly v2.</title>
        <authorList>
            <person name="Copetti D."/>
            <person name="Sanderson M.J."/>
            <person name="Burquez A."/>
            <person name="Wojciechowski M.F."/>
        </authorList>
    </citation>
    <scope>NUCLEOTIDE SEQUENCE</scope>
    <source>
        <strain evidence="2">SGP5-SGP5p</strain>
        <tissue evidence="2">Aerial part</tissue>
    </source>
</reference>
<feature type="region of interest" description="Disordered" evidence="1">
    <location>
        <begin position="1"/>
        <end position="78"/>
    </location>
</feature>
<dbReference type="Proteomes" id="UP001153076">
    <property type="component" value="Unassembled WGS sequence"/>
</dbReference>